<sequence length="44" mass="4737">MRDKTSPTPPTGSKACAGRLITRTGDMTSDIQTLSRSNRQASNK</sequence>
<accession>D4F348</accession>
<protein>
    <submittedName>
        <fullName evidence="2">Uncharacterized protein</fullName>
    </submittedName>
</protein>
<dbReference type="Proteomes" id="UP000003692">
    <property type="component" value="Unassembled WGS sequence"/>
</dbReference>
<evidence type="ECO:0000313" key="2">
    <source>
        <dbReference type="EMBL" id="EFE23822.1"/>
    </source>
</evidence>
<evidence type="ECO:0000256" key="1">
    <source>
        <dbReference type="SAM" id="MobiDB-lite"/>
    </source>
</evidence>
<dbReference type="HOGENOM" id="CLU_3215539_0_0_6"/>
<organism evidence="2 3">
    <name type="scientific">Edwardsiella tarda ATCC 23685</name>
    <dbReference type="NCBI Taxonomy" id="500638"/>
    <lineage>
        <taxon>Bacteria</taxon>
        <taxon>Pseudomonadati</taxon>
        <taxon>Pseudomonadota</taxon>
        <taxon>Gammaproteobacteria</taxon>
        <taxon>Enterobacterales</taxon>
        <taxon>Hafniaceae</taxon>
        <taxon>Edwardsiella</taxon>
    </lineage>
</organism>
<proteinExistence type="predicted"/>
<evidence type="ECO:0000313" key="3">
    <source>
        <dbReference type="Proteomes" id="UP000003692"/>
    </source>
</evidence>
<dbReference type="EMBL" id="ADGK01000053">
    <property type="protein sequence ID" value="EFE23822.1"/>
    <property type="molecule type" value="Genomic_DNA"/>
</dbReference>
<dbReference type="AlphaFoldDB" id="D4F348"/>
<gene>
    <name evidence="2" type="ORF">EDWATA_01150</name>
</gene>
<name>D4F348_EDWTA</name>
<feature type="region of interest" description="Disordered" evidence="1">
    <location>
        <begin position="1"/>
        <end position="44"/>
    </location>
</feature>
<comment type="caution">
    <text evidence="2">The sequence shown here is derived from an EMBL/GenBank/DDBJ whole genome shotgun (WGS) entry which is preliminary data.</text>
</comment>
<feature type="compositionally biased region" description="Polar residues" evidence="1">
    <location>
        <begin position="25"/>
        <end position="44"/>
    </location>
</feature>
<reference evidence="2 3" key="1">
    <citation type="submission" date="2010-02" db="EMBL/GenBank/DDBJ databases">
        <authorList>
            <person name="Weinstock G."/>
            <person name="Sodergren E."/>
            <person name="Clifton S."/>
            <person name="Fulton L."/>
            <person name="Fulton B."/>
            <person name="Courtney L."/>
            <person name="Fronick C."/>
            <person name="Harrison M."/>
            <person name="Strong C."/>
            <person name="Farmer C."/>
            <person name="Delahaunty K."/>
            <person name="Markovic C."/>
            <person name="Hall O."/>
            <person name="Minx P."/>
            <person name="Tomlinson C."/>
            <person name="Mitreva M."/>
            <person name="Nelson J."/>
            <person name="Hou S."/>
            <person name="Wollam A."/>
            <person name="Pepin K.H."/>
            <person name="Johnson M."/>
            <person name="Bhonagiri V."/>
            <person name="Zhang X."/>
            <person name="Suruliraj S."/>
            <person name="Warren W."/>
            <person name="Chinwalla A."/>
            <person name="Mardis E.R."/>
            <person name="Wilson R.K."/>
        </authorList>
    </citation>
    <scope>NUCLEOTIDE SEQUENCE [LARGE SCALE GENOMIC DNA]</scope>
    <source>
        <strain evidence="2 3">ATCC 23685</strain>
    </source>
</reference>